<dbReference type="EMBL" id="BKCJ010005416">
    <property type="protein sequence ID" value="GEU66618.1"/>
    <property type="molecule type" value="Genomic_DNA"/>
</dbReference>
<organism evidence="2">
    <name type="scientific">Tanacetum cinerariifolium</name>
    <name type="common">Dalmatian daisy</name>
    <name type="synonym">Chrysanthemum cinerariifolium</name>
    <dbReference type="NCBI Taxonomy" id="118510"/>
    <lineage>
        <taxon>Eukaryota</taxon>
        <taxon>Viridiplantae</taxon>
        <taxon>Streptophyta</taxon>
        <taxon>Embryophyta</taxon>
        <taxon>Tracheophyta</taxon>
        <taxon>Spermatophyta</taxon>
        <taxon>Magnoliopsida</taxon>
        <taxon>eudicotyledons</taxon>
        <taxon>Gunneridae</taxon>
        <taxon>Pentapetalae</taxon>
        <taxon>asterids</taxon>
        <taxon>campanulids</taxon>
        <taxon>Asterales</taxon>
        <taxon>Asteraceae</taxon>
        <taxon>Asteroideae</taxon>
        <taxon>Anthemideae</taxon>
        <taxon>Anthemidinae</taxon>
        <taxon>Tanacetum</taxon>
    </lineage>
</organism>
<keyword evidence="2" id="KW-0808">Transferase</keyword>
<dbReference type="AlphaFoldDB" id="A0A6L2LY78"/>
<dbReference type="PANTHER" id="PTHR33067">
    <property type="entry name" value="RNA-DIRECTED DNA POLYMERASE-RELATED"/>
    <property type="match status" value="1"/>
</dbReference>
<feature type="compositionally biased region" description="Polar residues" evidence="1">
    <location>
        <begin position="24"/>
        <end position="41"/>
    </location>
</feature>
<sequence length="300" mass="32896">MTSLTNSNLELKNMFGQFMRINTASSSGSRTLPSNTITNPNEDLKGINTRTGNAYQGPMIPTTYSPPKVVECETEVTKDMVLPTNNGSTKDVQPPVIQIETPIPNSEPVVAPFIELVVAPVSAPKPNSKPSIPYSSRLYDQNLHDKANHQKEKFFKISKIWISTLASRMLSFSCLKLEECLALADLGASIKLMPLFVWKKLSLSEPTPTRITLELANRSVAYSGIRNVSPNRVFGNKVYGGDSKGFGMNPSSDEFRLCNSDEWRSINGGEPLGIRGYGGGGNMVIRDGLKGCLDHRILRS</sequence>
<keyword evidence="2" id="KW-0695">RNA-directed DNA polymerase</keyword>
<proteinExistence type="predicted"/>
<evidence type="ECO:0000313" key="2">
    <source>
        <dbReference type="EMBL" id="GEU66618.1"/>
    </source>
</evidence>
<gene>
    <name evidence="2" type="ORF">Tci_038596</name>
</gene>
<protein>
    <submittedName>
        <fullName evidence="2">Reverse transcriptase domain-containing protein</fullName>
    </submittedName>
</protein>
<reference evidence="2" key="1">
    <citation type="journal article" date="2019" name="Sci. Rep.">
        <title>Draft genome of Tanacetum cinerariifolium, the natural source of mosquito coil.</title>
        <authorList>
            <person name="Yamashiro T."/>
            <person name="Shiraishi A."/>
            <person name="Satake H."/>
            <person name="Nakayama K."/>
        </authorList>
    </citation>
    <scope>NUCLEOTIDE SEQUENCE</scope>
</reference>
<accession>A0A6L2LY78</accession>
<comment type="caution">
    <text evidence="2">The sequence shown here is derived from an EMBL/GenBank/DDBJ whole genome shotgun (WGS) entry which is preliminary data.</text>
</comment>
<feature type="region of interest" description="Disordered" evidence="1">
    <location>
        <begin position="24"/>
        <end position="44"/>
    </location>
</feature>
<name>A0A6L2LY78_TANCI</name>
<keyword evidence="2" id="KW-0548">Nucleotidyltransferase</keyword>
<dbReference type="GO" id="GO:0003964">
    <property type="term" value="F:RNA-directed DNA polymerase activity"/>
    <property type="evidence" value="ECO:0007669"/>
    <property type="project" value="UniProtKB-KW"/>
</dbReference>
<evidence type="ECO:0000256" key="1">
    <source>
        <dbReference type="SAM" id="MobiDB-lite"/>
    </source>
</evidence>